<sequence length="189" mass="22539">MGSTYKQLQPQCETTLKIEYFQKLARIEVDFKAELDAYRHSFEIERSECHSRLSRYKQEEEERASIQKLKDLESQVLSSRAETVGFFARTRFWMPSWASWLVAAWLTWGDRSIWNAQASLSDSVSDESLLAKQRKQEEEEDSIWWKYAWKRSELRDEYFVEVESRGWFSGKKWVLRDEKKKLDGCLGLV</sequence>
<dbReference type="EMBL" id="MU864946">
    <property type="protein sequence ID" value="KAK4464622.1"/>
    <property type="molecule type" value="Genomic_DNA"/>
</dbReference>
<dbReference type="AlphaFoldDB" id="A0AAV9HVA0"/>
<evidence type="ECO:0000313" key="2">
    <source>
        <dbReference type="Proteomes" id="UP001321749"/>
    </source>
</evidence>
<comment type="caution">
    <text evidence="1">The sequence shown here is derived from an EMBL/GenBank/DDBJ whole genome shotgun (WGS) entry which is preliminary data.</text>
</comment>
<keyword evidence="2" id="KW-1185">Reference proteome</keyword>
<gene>
    <name evidence="1" type="ORF">QBC42DRAFT_284173</name>
</gene>
<dbReference type="Proteomes" id="UP001321749">
    <property type="component" value="Unassembled WGS sequence"/>
</dbReference>
<name>A0AAV9HVA0_9PEZI</name>
<organism evidence="1 2">
    <name type="scientific">Cladorrhinum samala</name>
    <dbReference type="NCBI Taxonomy" id="585594"/>
    <lineage>
        <taxon>Eukaryota</taxon>
        <taxon>Fungi</taxon>
        <taxon>Dikarya</taxon>
        <taxon>Ascomycota</taxon>
        <taxon>Pezizomycotina</taxon>
        <taxon>Sordariomycetes</taxon>
        <taxon>Sordariomycetidae</taxon>
        <taxon>Sordariales</taxon>
        <taxon>Podosporaceae</taxon>
        <taxon>Cladorrhinum</taxon>
    </lineage>
</organism>
<reference evidence="1" key="1">
    <citation type="journal article" date="2023" name="Mol. Phylogenet. Evol.">
        <title>Genome-scale phylogeny and comparative genomics of the fungal order Sordariales.</title>
        <authorList>
            <person name="Hensen N."/>
            <person name="Bonometti L."/>
            <person name="Westerberg I."/>
            <person name="Brannstrom I.O."/>
            <person name="Guillou S."/>
            <person name="Cros-Aarteil S."/>
            <person name="Calhoun S."/>
            <person name="Haridas S."/>
            <person name="Kuo A."/>
            <person name="Mondo S."/>
            <person name="Pangilinan J."/>
            <person name="Riley R."/>
            <person name="LaButti K."/>
            <person name="Andreopoulos B."/>
            <person name="Lipzen A."/>
            <person name="Chen C."/>
            <person name="Yan M."/>
            <person name="Daum C."/>
            <person name="Ng V."/>
            <person name="Clum A."/>
            <person name="Steindorff A."/>
            <person name="Ohm R.A."/>
            <person name="Martin F."/>
            <person name="Silar P."/>
            <person name="Natvig D.O."/>
            <person name="Lalanne C."/>
            <person name="Gautier V."/>
            <person name="Ament-Velasquez S.L."/>
            <person name="Kruys A."/>
            <person name="Hutchinson M.I."/>
            <person name="Powell A.J."/>
            <person name="Barry K."/>
            <person name="Miller A.N."/>
            <person name="Grigoriev I.V."/>
            <person name="Debuchy R."/>
            <person name="Gladieux P."/>
            <person name="Hiltunen Thoren M."/>
            <person name="Johannesson H."/>
        </authorList>
    </citation>
    <scope>NUCLEOTIDE SEQUENCE</scope>
    <source>
        <strain evidence="1">PSN324</strain>
    </source>
</reference>
<protein>
    <submittedName>
        <fullName evidence="1">Uncharacterized protein</fullName>
    </submittedName>
</protein>
<accession>A0AAV9HVA0</accession>
<evidence type="ECO:0000313" key="1">
    <source>
        <dbReference type="EMBL" id="KAK4464622.1"/>
    </source>
</evidence>
<reference evidence="1" key="2">
    <citation type="submission" date="2023-06" db="EMBL/GenBank/DDBJ databases">
        <authorList>
            <consortium name="Lawrence Berkeley National Laboratory"/>
            <person name="Mondo S.J."/>
            <person name="Hensen N."/>
            <person name="Bonometti L."/>
            <person name="Westerberg I."/>
            <person name="Brannstrom I.O."/>
            <person name="Guillou S."/>
            <person name="Cros-Aarteil S."/>
            <person name="Calhoun S."/>
            <person name="Haridas S."/>
            <person name="Kuo A."/>
            <person name="Pangilinan J."/>
            <person name="Riley R."/>
            <person name="Labutti K."/>
            <person name="Andreopoulos B."/>
            <person name="Lipzen A."/>
            <person name="Chen C."/>
            <person name="Yanf M."/>
            <person name="Daum C."/>
            <person name="Ng V."/>
            <person name="Clum A."/>
            <person name="Steindorff A."/>
            <person name="Ohm R."/>
            <person name="Martin F."/>
            <person name="Silar P."/>
            <person name="Natvig D."/>
            <person name="Lalanne C."/>
            <person name="Gautier V."/>
            <person name="Ament-Velasquez S.L."/>
            <person name="Kruys A."/>
            <person name="Hutchinson M.I."/>
            <person name="Powell A.J."/>
            <person name="Barry K."/>
            <person name="Miller A.N."/>
            <person name="Grigoriev I.V."/>
            <person name="Debuchy R."/>
            <person name="Gladieux P."/>
            <person name="Thoren M.H."/>
            <person name="Johannesson H."/>
        </authorList>
    </citation>
    <scope>NUCLEOTIDE SEQUENCE</scope>
    <source>
        <strain evidence="1">PSN324</strain>
    </source>
</reference>
<proteinExistence type="predicted"/>